<evidence type="ECO:0000313" key="3">
    <source>
        <dbReference type="Proteomes" id="UP000830401"/>
    </source>
</evidence>
<keyword evidence="1" id="KW-0732">Signal</keyword>
<organism evidence="2 3">
    <name type="scientific">Hymenobacter volaticus</name>
    <dbReference type="NCBI Taxonomy" id="2932254"/>
    <lineage>
        <taxon>Bacteria</taxon>
        <taxon>Pseudomonadati</taxon>
        <taxon>Bacteroidota</taxon>
        <taxon>Cytophagia</taxon>
        <taxon>Cytophagales</taxon>
        <taxon>Hymenobacteraceae</taxon>
        <taxon>Hymenobacter</taxon>
    </lineage>
</organism>
<keyword evidence="3" id="KW-1185">Reference proteome</keyword>
<accession>A0ABY4GEH4</accession>
<dbReference type="Proteomes" id="UP000830401">
    <property type="component" value="Plasmid unnamed3"/>
</dbReference>
<evidence type="ECO:0000313" key="2">
    <source>
        <dbReference type="EMBL" id="UOQ69151.1"/>
    </source>
</evidence>
<proteinExistence type="predicted"/>
<dbReference type="RefSeq" id="WP_245126905.1">
    <property type="nucleotide sequence ID" value="NZ_CP095064.1"/>
</dbReference>
<protein>
    <submittedName>
        <fullName evidence="2">Uncharacterized protein</fullName>
    </submittedName>
</protein>
<feature type="signal peptide" evidence="1">
    <location>
        <begin position="1"/>
        <end position="20"/>
    </location>
</feature>
<sequence length="177" mass="19506">MKISSFPILTGLLVGWSVTACTDEAVTPQEEPAASPREFFVLASKDGQRWDTWGTGIYSQAKGEFYVSGSDTTFGVLIRKSLTIAFSLPKGQPLSSAQALPAQWLEVVGGDIINDRYSTAGPTSLPSIRITGLDTVQKIVEGRFEATLRRDKHFTDKAEEMRYTKGSFRVRYQVSAF</sequence>
<gene>
    <name evidence="2" type="ORF">MUN86_25895</name>
</gene>
<reference evidence="2" key="1">
    <citation type="submission" date="2022-04" db="EMBL/GenBank/DDBJ databases">
        <title>Hymenobacter sp. isolated from the air.</title>
        <authorList>
            <person name="Won M."/>
            <person name="Lee C.-M."/>
            <person name="Woen H.-Y."/>
            <person name="Kwon S.-W."/>
        </authorList>
    </citation>
    <scope>NUCLEOTIDE SEQUENCE</scope>
    <source>
        <strain evidence="2">5420S-77</strain>
        <plasmid evidence="2">unnamed3</plasmid>
    </source>
</reference>
<feature type="chain" id="PRO_5046525318" evidence="1">
    <location>
        <begin position="21"/>
        <end position="177"/>
    </location>
</feature>
<evidence type="ECO:0000256" key="1">
    <source>
        <dbReference type="SAM" id="SignalP"/>
    </source>
</evidence>
<keyword evidence="2" id="KW-0614">Plasmid</keyword>
<dbReference type="PROSITE" id="PS51257">
    <property type="entry name" value="PROKAR_LIPOPROTEIN"/>
    <property type="match status" value="1"/>
</dbReference>
<name>A0ABY4GEH4_9BACT</name>
<dbReference type="EMBL" id="CP095064">
    <property type="protein sequence ID" value="UOQ69151.1"/>
    <property type="molecule type" value="Genomic_DNA"/>
</dbReference>
<geneLocation type="plasmid" evidence="2 3">
    <name>unnamed3</name>
</geneLocation>